<feature type="domain" description="DNA-binding protein H-NS-like C-terminal" evidence="6">
    <location>
        <begin position="58"/>
        <end position="103"/>
    </location>
</feature>
<dbReference type="PANTHER" id="PTHR38097:SF2">
    <property type="entry name" value="DNA-BINDING PROTEIN STPA"/>
    <property type="match status" value="1"/>
</dbReference>
<evidence type="ECO:0000256" key="1">
    <source>
        <dbReference type="ARBA" id="ARBA00004453"/>
    </source>
</evidence>
<evidence type="ECO:0000259" key="6">
    <source>
        <dbReference type="SMART" id="SM00528"/>
    </source>
</evidence>
<keyword evidence="8" id="KW-1185">Reference proteome</keyword>
<dbReference type="SMART" id="SM00528">
    <property type="entry name" value="HNS"/>
    <property type="match status" value="1"/>
</dbReference>
<proteinExistence type="inferred from homology"/>
<dbReference type="PANTHER" id="PTHR38097">
    <property type="match status" value="1"/>
</dbReference>
<dbReference type="SUPFAM" id="SSF81273">
    <property type="entry name" value="H-NS histone-like proteins"/>
    <property type="match status" value="1"/>
</dbReference>
<protein>
    <submittedName>
        <fullName evidence="7">H-NS histone family protein</fullName>
    </submittedName>
</protein>
<dbReference type="GO" id="GO:0001217">
    <property type="term" value="F:DNA-binding transcription repressor activity"/>
    <property type="evidence" value="ECO:0007669"/>
    <property type="project" value="TreeGrafter"/>
</dbReference>
<comment type="caution">
    <text evidence="7">The sequence shown here is derived from an EMBL/GenBank/DDBJ whole genome shotgun (WGS) entry which is preliminary data.</text>
</comment>
<dbReference type="InterPro" id="IPR037150">
    <property type="entry name" value="H-NS_C_dom_sf"/>
</dbReference>
<dbReference type="GO" id="GO:0003680">
    <property type="term" value="F:minor groove of adenine-thymine-rich DNA binding"/>
    <property type="evidence" value="ECO:0007669"/>
    <property type="project" value="TreeGrafter"/>
</dbReference>
<dbReference type="GO" id="GO:0000976">
    <property type="term" value="F:transcription cis-regulatory region binding"/>
    <property type="evidence" value="ECO:0007669"/>
    <property type="project" value="TreeGrafter"/>
</dbReference>
<evidence type="ECO:0000313" key="7">
    <source>
        <dbReference type="EMBL" id="TDL81914.1"/>
    </source>
</evidence>
<dbReference type="Proteomes" id="UP000295701">
    <property type="component" value="Unassembled WGS sequence"/>
</dbReference>
<evidence type="ECO:0000256" key="3">
    <source>
        <dbReference type="ARBA" id="ARBA00022490"/>
    </source>
</evidence>
<gene>
    <name evidence="7" type="ORF">E2L08_04480</name>
</gene>
<sequence>MAIDLDKMSEKELQDLRLRIDQAMASLKDRRRAEARAAAERAAADMGFSLDELVGAQKKTARKSAPKYRNPEDPRQTWTGKGRQPGWIKDGLNSGKTLDDFAI</sequence>
<dbReference type="AlphaFoldDB" id="A0A4R6AFW0"/>
<evidence type="ECO:0000256" key="5">
    <source>
        <dbReference type="SAM" id="MobiDB-lite"/>
    </source>
</evidence>
<organism evidence="7 8">
    <name type="scientific">Palleronia sediminis</name>
    <dbReference type="NCBI Taxonomy" id="2547833"/>
    <lineage>
        <taxon>Bacteria</taxon>
        <taxon>Pseudomonadati</taxon>
        <taxon>Pseudomonadota</taxon>
        <taxon>Alphaproteobacteria</taxon>
        <taxon>Rhodobacterales</taxon>
        <taxon>Roseobacteraceae</taxon>
        <taxon>Palleronia</taxon>
    </lineage>
</organism>
<keyword evidence="4" id="KW-0238">DNA-binding</keyword>
<keyword evidence="3" id="KW-0963">Cytoplasm</keyword>
<reference evidence="7 8" key="1">
    <citation type="submission" date="2019-03" db="EMBL/GenBank/DDBJ databases">
        <title>Primorskyibacter sp. SS33 isolated from sediments.</title>
        <authorList>
            <person name="Xunke S."/>
        </authorList>
    </citation>
    <scope>NUCLEOTIDE SEQUENCE [LARGE SCALE GENOMIC DNA]</scope>
    <source>
        <strain evidence="7 8">SS33</strain>
    </source>
</reference>
<dbReference type="Pfam" id="PF00816">
    <property type="entry name" value="Histone_HNS"/>
    <property type="match status" value="1"/>
</dbReference>
<dbReference type="InterPro" id="IPR027444">
    <property type="entry name" value="H-NS_C_dom"/>
</dbReference>
<dbReference type="EMBL" id="SNAA01000003">
    <property type="protein sequence ID" value="TDL81914.1"/>
    <property type="molecule type" value="Genomic_DNA"/>
</dbReference>
<accession>A0A4R6AFW0</accession>
<dbReference type="GO" id="GO:0005829">
    <property type="term" value="C:cytosol"/>
    <property type="evidence" value="ECO:0007669"/>
    <property type="project" value="TreeGrafter"/>
</dbReference>
<dbReference type="GO" id="GO:0003681">
    <property type="term" value="F:bent DNA binding"/>
    <property type="evidence" value="ECO:0007669"/>
    <property type="project" value="TreeGrafter"/>
</dbReference>
<dbReference type="Gene3D" id="4.10.430.10">
    <property type="entry name" value="Histone-like protein H-NS, C-terminal domain"/>
    <property type="match status" value="1"/>
</dbReference>
<dbReference type="GO" id="GO:0009295">
    <property type="term" value="C:nucleoid"/>
    <property type="evidence" value="ECO:0007669"/>
    <property type="project" value="UniProtKB-SubCell"/>
</dbReference>
<feature type="region of interest" description="Disordered" evidence="5">
    <location>
        <begin position="59"/>
        <end position="103"/>
    </location>
</feature>
<dbReference type="OrthoDB" id="5297879at2"/>
<comment type="subcellular location">
    <subcellularLocation>
        <location evidence="1">Cytoplasm</location>
        <location evidence="1">Nucleoid</location>
    </subcellularLocation>
</comment>
<dbReference type="RefSeq" id="WP_133395863.1">
    <property type="nucleotide sequence ID" value="NZ_SNAA01000003.1"/>
</dbReference>
<name>A0A4R6AFW0_9RHOB</name>
<evidence type="ECO:0000256" key="4">
    <source>
        <dbReference type="ARBA" id="ARBA00023125"/>
    </source>
</evidence>
<dbReference type="GO" id="GO:0032993">
    <property type="term" value="C:protein-DNA complex"/>
    <property type="evidence" value="ECO:0007669"/>
    <property type="project" value="TreeGrafter"/>
</dbReference>
<comment type="similarity">
    <text evidence="2">Belongs to the histone-like protein H-NS family.</text>
</comment>
<evidence type="ECO:0000256" key="2">
    <source>
        <dbReference type="ARBA" id="ARBA00010610"/>
    </source>
</evidence>
<evidence type="ECO:0000313" key="8">
    <source>
        <dbReference type="Proteomes" id="UP000295701"/>
    </source>
</evidence>